<protein>
    <submittedName>
        <fullName evidence="2">Uncharacterized protein</fullName>
    </submittedName>
</protein>
<dbReference type="AlphaFoldDB" id="A0A2A9NI48"/>
<feature type="compositionally biased region" description="Basic and acidic residues" evidence="1">
    <location>
        <begin position="97"/>
        <end position="115"/>
    </location>
</feature>
<feature type="compositionally biased region" description="Polar residues" evidence="1">
    <location>
        <begin position="10"/>
        <end position="26"/>
    </location>
</feature>
<dbReference type="Proteomes" id="UP000242287">
    <property type="component" value="Unassembled WGS sequence"/>
</dbReference>
<name>A0A2A9NI48_9AGAR</name>
<accession>A0A2A9NI48</accession>
<gene>
    <name evidence="2" type="ORF">AMATHDRAFT_146954</name>
</gene>
<sequence length="127" mass="13886">MGNGNKGKSPINNESESSPFHATSTTIRLSESLRSGISGLGGFLRLRDNITITDPKLIAARQMVEDALTAERLADKALMEARNKVREAKEHVRNLEQEAHEEAMRAKARHAEAKMVSKSAKGLGKYG</sequence>
<reference evidence="2 3" key="1">
    <citation type="submission" date="2014-02" db="EMBL/GenBank/DDBJ databases">
        <title>Transposable element dynamics among asymbiotic and ectomycorrhizal Amanita fungi.</title>
        <authorList>
            <consortium name="DOE Joint Genome Institute"/>
            <person name="Hess J."/>
            <person name="Skrede I."/>
            <person name="Wolfe B."/>
            <person name="LaButti K."/>
            <person name="Ohm R.A."/>
            <person name="Grigoriev I.V."/>
            <person name="Pringle A."/>
        </authorList>
    </citation>
    <scope>NUCLEOTIDE SEQUENCE [LARGE SCALE GENOMIC DNA]</scope>
    <source>
        <strain evidence="2 3">SKay4041</strain>
    </source>
</reference>
<feature type="region of interest" description="Disordered" evidence="1">
    <location>
        <begin position="1"/>
        <end position="26"/>
    </location>
</feature>
<evidence type="ECO:0000256" key="1">
    <source>
        <dbReference type="SAM" id="MobiDB-lite"/>
    </source>
</evidence>
<dbReference type="OrthoDB" id="3211582at2759"/>
<organism evidence="2 3">
    <name type="scientific">Amanita thiersii Skay4041</name>
    <dbReference type="NCBI Taxonomy" id="703135"/>
    <lineage>
        <taxon>Eukaryota</taxon>
        <taxon>Fungi</taxon>
        <taxon>Dikarya</taxon>
        <taxon>Basidiomycota</taxon>
        <taxon>Agaricomycotina</taxon>
        <taxon>Agaricomycetes</taxon>
        <taxon>Agaricomycetidae</taxon>
        <taxon>Agaricales</taxon>
        <taxon>Pluteineae</taxon>
        <taxon>Amanitaceae</taxon>
        <taxon>Amanita</taxon>
    </lineage>
</organism>
<dbReference type="EMBL" id="KZ302020">
    <property type="protein sequence ID" value="PFH49748.1"/>
    <property type="molecule type" value="Genomic_DNA"/>
</dbReference>
<dbReference type="STRING" id="703135.A0A2A9NI48"/>
<proteinExistence type="predicted"/>
<evidence type="ECO:0000313" key="2">
    <source>
        <dbReference type="EMBL" id="PFH49748.1"/>
    </source>
</evidence>
<feature type="region of interest" description="Disordered" evidence="1">
    <location>
        <begin position="97"/>
        <end position="127"/>
    </location>
</feature>
<keyword evidence="3" id="KW-1185">Reference proteome</keyword>
<evidence type="ECO:0000313" key="3">
    <source>
        <dbReference type="Proteomes" id="UP000242287"/>
    </source>
</evidence>